<keyword evidence="5 14" id="KW-0808">Transferase</keyword>
<dbReference type="InterPro" id="IPR017907">
    <property type="entry name" value="Znf_RING_CS"/>
</dbReference>
<dbReference type="GO" id="GO:0005634">
    <property type="term" value="C:nucleus"/>
    <property type="evidence" value="ECO:0007669"/>
    <property type="project" value="UniProtKB-SubCell"/>
</dbReference>
<evidence type="ECO:0000256" key="7">
    <source>
        <dbReference type="ARBA" id="ARBA00022771"/>
    </source>
</evidence>
<dbReference type="PROSITE" id="PS50089">
    <property type="entry name" value="ZF_RING_2"/>
    <property type="match status" value="1"/>
</dbReference>
<dbReference type="Ensembl" id="ENSOTST00005050156.2">
    <property type="protein sequence ID" value="ENSOTSP00005046142.2"/>
    <property type="gene ID" value="ENSOTSG00005022237.2"/>
</dbReference>
<comment type="catalytic activity">
    <reaction evidence="1 14">
        <text>S-ubiquitinyl-[E2 ubiquitin-conjugating enzyme]-L-cysteine + [acceptor protein]-L-lysine = [E2 ubiquitin-conjugating enzyme]-L-cysteine + N(6)-ubiquitinyl-[acceptor protein]-L-lysine.</text>
        <dbReference type="EC" id="2.3.2.27"/>
    </reaction>
</comment>
<dbReference type="PROSITE" id="PS00518">
    <property type="entry name" value="ZF_RING_1"/>
    <property type="match status" value="1"/>
</dbReference>
<feature type="coiled-coil region" evidence="15">
    <location>
        <begin position="392"/>
        <end position="419"/>
    </location>
</feature>
<feature type="region of interest" description="Disordered" evidence="16">
    <location>
        <begin position="76"/>
        <end position="116"/>
    </location>
</feature>
<dbReference type="InterPro" id="IPR013083">
    <property type="entry name" value="Znf_RING/FYVE/PHD"/>
</dbReference>
<comment type="subcellular location">
    <subcellularLocation>
        <location evidence="2 14">Nucleus</location>
    </subcellularLocation>
</comment>
<evidence type="ECO:0000313" key="18">
    <source>
        <dbReference type="Ensembl" id="ENSOTSP00005046142.2"/>
    </source>
</evidence>
<dbReference type="PANTHER" id="PTHR23163:SF2">
    <property type="entry name" value="E3 UBIQUITIN-PROTEIN LIGASE BRE1A"/>
    <property type="match status" value="1"/>
</dbReference>
<dbReference type="Pfam" id="PF26052">
    <property type="entry name" value="BRE1B"/>
    <property type="match status" value="1"/>
</dbReference>
<dbReference type="FunFam" id="3.30.40.10:FF:000040">
    <property type="entry name" value="E3 ubiquitin protein ligase"/>
    <property type="match status" value="1"/>
</dbReference>
<evidence type="ECO:0000256" key="15">
    <source>
        <dbReference type="SAM" id="Coils"/>
    </source>
</evidence>
<name>A0A8C8GC80_ONCTS</name>
<comment type="similarity">
    <text evidence="4 14">Belongs to the BRE1 family.</text>
</comment>
<evidence type="ECO:0000256" key="16">
    <source>
        <dbReference type="SAM" id="MobiDB-lite"/>
    </source>
</evidence>
<keyword evidence="10 14" id="KW-0156">Chromatin regulator</keyword>
<evidence type="ECO:0000256" key="5">
    <source>
        <dbReference type="ARBA" id="ARBA00022679"/>
    </source>
</evidence>
<sequence>MTWLMFPSFDWSLSLVKNRKLGESLDQRQVIEDELRERIERLETRQATDDASLLILNRYWNQFDDNVCLIGRRYDESGSESVETPAGEGRSLKPDTPEPDGDSNQERAKDRGTGETTTSFLATLASSSSEEMEAELQERVESSQKQANRVVEIYDSLKTTVEQLKKDQDSGVAAQLNTLLSSENDRLRQLTEDLQQKHSHMTSESRSLGRAVARADTRVSELQGLIEELQWDMEKIRRRENRLNTHLGEILERVNSKGYKVCGEASSVCGTITINKRKFEEMNSELEENRELAENRLSELQRRQQDLQTFNQENNNMKVELLSRAEGVVRESSEYRCLQSQFSVLYNESVGLKSQLDETRTRLNTTRTARLRQLEHMENDEVSLQRKVRTEVFQLEDTLAQVRKEYEMLRIEFEQTLAANEQAGPINREMRHLISTLQTHNQHMKGEVVKYKLTLREAQTDLSQVREGGREREKEGKREMESTSVKTEPGTETEGEIKEEEKEKEVKKEKEKERERERERGQPVEGVGPRRRRRLGPATNWKRLCPCRKAQESQREMKLLLDMYRSAPKEQRDKVQLMAAEKKAKSEAEELKQRLRDLEERERREGKKMADEEALRKICSVEEQINILNKKLSLAKQEEDALLSEMDVTGQAFEDMQEQNIRLMQQLREKDDANFKLMSERIKSNQIHKLLKEEKEELADQLLTLKTQVDAQLQVVRKLEEKERLLQGTIGTAERELALRTQALDMNKRKTQESTVLSEEVRSQLDQVQQRLGTVREEVIENSISKEKQSFNARRAQEDISKLRRKIEKAKKPAETVRNGDDILNEEINDYKARLTCPCCNSRVKDAVLTKCFHVFCFECVKTRYDTRQRKCPKCNAAFGANDFHRIYIE</sequence>
<keyword evidence="7 13" id="KW-0863">Zinc-finger</keyword>
<evidence type="ECO:0000313" key="19">
    <source>
        <dbReference type="Proteomes" id="UP000694402"/>
    </source>
</evidence>
<evidence type="ECO:0000256" key="6">
    <source>
        <dbReference type="ARBA" id="ARBA00022723"/>
    </source>
</evidence>
<keyword evidence="9 14" id="KW-0862">Zinc</keyword>
<dbReference type="EC" id="2.3.2.27" evidence="14"/>
<comment type="pathway">
    <text evidence="3 14">Protein modification; protein ubiquitination.</text>
</comment>
<keyword evidence="12 14" id="KW-0539">Nucleus</keyword>
<dbReference type="Pfam" id="PF00097">
    <property type="entry name" value="zf-C3HC4"/>
    <property type="match status" value="1"/>
</dbReference>
<evidence type="ECO:0000256" key="11">
    <source>
        <dbReference type="ARBA" id="ARBA00023054"/>
    </source>
</evidence>
<evidence type="ECO:0000256" key="10">
    <source>
        <dbReference type="ARBA" id="ARBA00022853"/>
    </source>
</evidence>
<dbReference type="SMART" id="SM00184">
    <property type="entry name" value="RING"/>
    <property type="match status" value="1"/>
</dbReference>
<evidence type="ECO:0000259" key="17">
    <source>
        <dbReference type="PROSITE" id="PS50089"/>
    </source>
</evidence>
<keyword evidence="19" id="KW-1185">Reference proteome</keyword>
<dbReference type="InterPro" id="IPR058642">
    <property type="entry name" value="BRE1A/B-like_dom"/>
</dbReference>
<feature type="compositionally biased region" description="Basic and acidic residues" evidence="16">
    <location>
        <begin position="467"/>
        <end position="481"/>
    </location>
</feature>
<feature type="region of interest" description="Disordered" evidence="16">
    <location>
        <begin position="460"/>
        <end position="535"/>
    </location>
</feature>
<evidence type="ECO:0000256" key="13">
    <source>
        <dbReference type="PROSITE-ProRule" id="PRU00175"/>
    </source>
</evidence>
<dbReference type="InterPro" id="IPR001841">
    <property type="entry name" value="Znf_RING"/>
</dbReference>
<feature type="domain" description="RING-type" evidence="17">
    <location>
        <begin position="837"/>
        <end position="876"/>
    </location>
</feature>
<dbReference type="Proteomes" id="UP000694402">
    <property type="component" value="Unassembled WGS sequence"/>
</dbReference>
<dbReference type="PANTHER" id="PTHR23163">
    <property type="entry name" value="RING FINGER PROTEIN-RELATED"/>
    <property type="match status" value="1"/>
</dbReference>
<keyword evidence="6 14" id="KW-0479">Metal-binding</keyword>
<reference evidence="18" key="2">
    <citation type="submission" date="2025-09" db="UniProtKB">
        <authorList>
            <consortium name="Ensembl"/>
        </authorList>
    </citation>
    <scope>IDENTIFICATION</scope>
</reference>
<dbReference type="GO" id="GO:0061630">
    <property type="term" value="F:ubiquitin protein ligase activity"/>
    <property type="evidence" value="ECO:0007669"/>
    <property type="project" value="UniProtKB-EC"/>
</dbReference>
<dbReference type="InterPro" id="IPR013956">
    <property type="entry name" value="E3_ubiquit_lig_Bre1"/>
</dbReference>
<dbReference type="UniPathway" id="UPA00143"/>
<evidence type="ECO:0000256" key="14">
    <source>
        <dbReference type="RuleBase" id="RU365038"/>
    </source>
</evidence>
<evidence type="ECO:0000256" key="3">
    <source>
        <dbReference type="ARBA" id="ARBA00004906"/>
    </source>
</evidence>
<dbReference type="GO" id="GO:0006325">
    <property type="term" value="P:chromatin organization"/>
    <property type="evidence" value="ECO:0007669"/>
    <property type="project" value="UniProtKB-KW"/>
</dbReference>
<feature type="coiled-coil region" evidence="15">
    <location>
        <begin position="574"/>
        <end position="813"/>
    </location>
</feature>
<dbReference type="InterPro" id="IPR018957">
    <property type="entry name" value="Znf_C3HC4_RING-type"/>
</dbReference>
<evidence type="ECO:0000256" key="8">
    <source>
        <dbReference type="ARBA" id="ARBA00022786"/>
    </source>
</evidence>
<evidence type="ECO:0000256" key="1">
    <source>
        <dbReference type="ARBA" id="ARBA00000900"/>
    </source>
</evidence>
<evidence type="ECO:0000256" key="9">
    <source>
        <dbReference type="ARBA" id="ARBA00022833"/>
    </source>
</evidence>
<dbReference type="Gene3D" id="3.30.40.10">
    <property type="entry name" value="Zinc/RING finger domain, C3HC4 (zinc finger)"/>
    <property type="match status" value="1"/>
</dbReference>
<feature type="compositionally biased region" description="Basic and acidic residues" evidence="16">
    <location>
        <begin position="104"/>
        <end position="113"/>
    </location>
</feature>
<dbReference type="GeneTree" id="ENSGT00390000002866"/>
<dbReference type="GO" id="GO:0008270">
    <property type="term" value="F:zinc ion binding"/>
    <property type="evidence" value="ECO:0007669"/>
    <property type="project" value="UniProtKB-KW"/>
</dbReference>
<protein>
    <recommendedName>
        <fullName evidence="14">E3 ubiquitin protein ligase</fullName>
        <ecNumber evidence="14">2.3.2.27</ecNumber>
    </recommendedName>
</protein>
<dbReference type="GO" id="GO:0033503">
    <property type="term" value="C:HULC complex"/>
    <property type="evidence" value="ECO:0007669"/>
    <property type="project" value="TreeGrafter"/>
</dbReference>
<accession>A0A8C8GC80</accession>
<feature type="coiled-coil region" evidence="15">
    <location>
        <begin position="275"/>
        <end position="320"/>
    </location>
</feature>
<dbReference type="GO" id="GO:0016567">
    <property type="term" value="P:protein ubiquitination"/>
    <property type="evidence" value="ECO:0007669"/>
    <property type="project" value="UniProtKB-UniRule"/>
</dbReference>
<feature type="compositionally biased region" description="Basic and acidic residues" evidence="16">
    <location>
        <begin position="495"/>
        <end position="522"/>
    </location>
</feature>
<evidence type="ECO:0000256" key="4">
    <source>
        <dbReference type="ARBA" id="ARBA00005555"/>
    </source>
</evidence>
<gene>
    <name evidence="18" type="primary">RNF20</name>
</gene>
<dbReference type="SUPFAM" id="SSF57850">
    <property type="entry name" value="RING/U-box"/>
    <property type="match status" value="1"/>
</dbReference>
<reference evidence="18" key="1">
    <citation type="submission" date="2025-08" db="UniProtKB">
        <authorList>
            <consortium name="Ensembl"/>
        </authorList>
    </citation>
    <scope>IDENTIFICATION</scope>
</reference>
<evidence type="ECO:0000256" key="12">
    <source>
        <dbReference type="ARBA" id="ARBA00023242"/>
    </source>
</evidence>
<dbReference type="AlphaFoldDB" id="A0A8C8GC80"/>
<evidence type="ECO:0000256" key="2">
    <source>
        <dbReference type="ARBA" id="ARBA00004123"/>
    </source>
</evidence>
<dbReference type="CDD" id="cd16814">
    <property type="entry name" value="RING-HC_RNF20"/>
    <property type="match status" value="1"/>
</dbReference>
<proteinExistence type="inferred from homology"/>
<organism evidence="18 19">
    <name type="scientific">Oncorhynchus tshawytscha</name>
    <name type="common">Chinook salmon</name>
    <name type="synonym">Salmo tshawytscha</name>
    <dbReference type="NCBI Taxonomy" id="74940"/>
    <lineage>
        <taxon>Eukaryota</taxon>
        <taxon>Metazoa</taxon>
        <taxon>Chordata</taxon>
        <taxon>Craniata</taxon>
        <taxon>Vertebrata</taxon>
        <taxon>Euteleostomi</taxon>
        <taxon>Actinopterygii</taxon>
        <taxon>Neopterygii</taxon>
        <taxon>Teleostei</taxon>
        <taxon>Protacanthopterygii</taxon>
        <taxon>Salmoniformes</taxon>
        <taxon>Salmonidae</taxon>
        <taxon>Salmoninae</taxon>
        <taxon>Oncorhynchus</taxon>
    </lineage>
</organism>
<feature type="coiled-coil region" evidence="15">
    <location>
        <begin position="173"/>
        <end position="246"/>
    </location>
</feature>
<keyword evidence="8 14" id="KW-0833">Ubl conjugation pathway</keyword>
<keyword evidence="11 14" id="KW-0175">Coiled coil</keyword>